<reference evidence="1 2" key="1">
    <citation type="submission" date="2016-10" db="EMBL/GenBank/DDBJ databases">
        <authorList>
            <person name="de Groot N.N."/>
        </authorList>
    </citation>
    <scope>NUCLEOTIDE SEQUENCE [LARGE SCALE GENOMIC DNA]</scope>
    <source>
        <strain evidence="1 2">U95</strain>
    </source>
</reference>
<gene>
    <name evidence="1" type="ORF">SAMN04488118_103179</name>
</gene>
<sequence length="51" mass="5827">MQTLVRTLSSLRAIAHITGRKSGKNLRITRLSEDETATLRLQRQIAQHSLR</sequence>
<dbReference type="STRING" id="1156985.SAMN04488118_103179"/>
<evidence type="ECO:0000313" key="1">
    <source>
        <dbReference type="EMBL" id="SCZ57949.1"/>
    </source>
</evidence>
<evidence type="ECO:0000313" key="2">
    <source>
        <dbReference type="Proteomes" id="UP000198767"/>
    </source>
</evidence>
<dbReference type="AlphaFoldDB" id="A0A1G5Q9J5"/>
<dbReference type="EMBL" id="FMWG01000003">
    <property type="protein sequence ID" value="SCZ57949.1"/>
    <property type="molecule type" value="Genomic_DNA"/>
</dbReference>
<accession>A0A1G5Q9J5</accession>
<dbReference type="Proteomes" id="UP000198767">
    <property type="component" value="Unassembled WGS sequence"/>
</dbReference>
<proteinExistence type="predicted"/>
<protein>
    <submittedName>
        <fullName evidence="1">Uncharacterized protein</fullName>
    </submittedName>
</protein>
<dbReference type="RefSeq" id="WP_157843941.1">
    <property type="nucleotide sequence ID" value="NZ_CANMPF010000003.1"/>
</dbReference>
<organism evidence="1 2">
    <name type="scientific">Epibacterium ulvae</name>
    <dbReference type="NCBI Taxonomy" id="1156985"/>
    <lineage>
        <taxon>Bacteria</taxon>
        <taxon>Pseudomonadati</taxon>
        <taxon>Pseudomonadota</taxon>
        <taxon>Alphaproteobacteria</taxon>
        <taxon>Rhodobacterales</taxon>
        <taxon>Roseobacteraceae</taxon>
        <taxon>Epibacterium</taxon>
    </lineage>
</organism>
<name>A0A1G5Q9J5_9RHOB</name>
<keyword evidence="2" id="KW-1185">Reference proteome</keyword>